<feature type="transmembrane region" description="Helical" evidence="1">
    <location>
        <begin position="59"/>
        <end position="78"/>
    </location>
</feature>
<sequence>MAGLVSILSADDWRLVVVVTFQATLLAYLPAPRAKALLLSLPIPFTLATLALGRPVDATNALGLILLLAYTHAVRLLYCKVRLPILAAISLAAAGYAAAACLVSPLVPAGPAAFWISLTAAWLLSLAIYLSMPPRDEPEHRTSLPVWLKMPAVAAVIFCLAVIKYQLRGFLTVFPMVGLVAAYESRYSLWTLARQISLFLLASAPMLAVVRLAEPVAGLEFALAAGWLVFLPILTCLRRFDAPGRMFSRGRPRT</sequence>
<name>A0A1V5MIA2_UNCT6</name>
<keyword evidence="1" id="KW-1133">Transmembrane helix</keyword>
<protein>
    <submittedName>
        <fullName evidence="2">Uncharacterized protein</fullName>
    </submittedName>
</protein>
<proteinExistence type="predicted"/>
<feature type="transmembrane region" description="Helical" evidence="1">
    <location>
        <begin position="144"/>
        <end position="163"/>
    </location>
</feature>
<accession>A0A1V5MIA2</accession>
<gene>
    <name evidence="2" type="ORF">BWY73_00543</name>
</gene>
<feature type="transmembrane region" description="Helical" evidence="1">
    <location>
        <begin position="112"/>
        <end position="132"/>
    </location>
</feature>
<organism evidence="2">
    <name type="scientific">candidate division TA06 bacterium ADurb.Bin417</name>
    <dbReference type="NCBI Taxonomy" id="1852828"/>
    <lineage>
        <taxon>Bacteria</taxon>
        <taxon>Bacteria division TA06</taxon>
    </lineage>
</organism>
<keyword evidence="1" id="KW-0812">Transmembrane</keyword>
<feature type="transmembrane region" description="Helical" evidence="1">
    <location>
        <begin position="85"/>
        <end position="106"/>
    </location>
</feature>
<feature type="transmembrane region" description="Helical" evidence="1">
    <location>
        <begin position="12"/>
        <end position="29"/>
    </location>
</feature>
<feature type="transmembrane region" description="Helical" evidence="1">
    <location>
        <begin position="219"/>
        <end position="237"/>
    </location>
</feature>
<dbReference type="AlphaFoldDB" id="A0A1V5MIA2"/>
<dbReference type="EMBL" id="MWAK01000053">
    <property type="protein sequence ID" value="OPZ92974.1"/>
    <property type="molecule type" value="Genomic_DNA"/>
</dbReference>
<keyword evidence="1" id="KW-0472">Membrane</keyword>
<comment type="caution">
    <text evidence="2">The sequence shown here is derived from an EMBL/GenBank/DDBJ whole genome shotgun (WGS) entry which is preliminary data.</text>
</comment>
<evidence type="ECO:0000313" key="2">
    <source>
        <dbReference type="EMBL" id="OPZ92974.1"/>
    </source>
</evidence>
<reference evidence="2" key="1">
    <citation type="submission" date="2017-02" db="EMBL/GenBank/DDBJ databases">
        <title>Delving into the versatile metabolic prowess of the omnipresent phylum Bacteroidetes.</title>
        <authorList>
            <person name="Nobu M.K."/>
            <person name="Mei R."/>
            <person name="Narihiro T."/>
            <person name="Kuroda K."/>
            <person name="Liu W.-T."/>
        </authorList>
    </citation>
    <scope>NUCLEOTIDE SEQUENCE</scope>
    <source>
        <strain evidence="2">ADurb.Bin417</strain>
    </source>
</reference>
<dbReference type="Proteomes" id="UP000485484">
    <property type="component" value="Unassembled WGS sequence"/>
</dbReference>
<evidence type="ECO:0000256" key="1">
    <source>
        <dbReference type="SAM" id="Phobius"/>
    </source>
</evidence>